<dbReference type="PANTHER" id="PTHR20854:SF4">
    <property type="entry name" value="INOSITOL-1-MONOPHOSPHATASE-RELATED"/>
    <property type="match status" value="1"/>
</dbReference>
<evidence type="ECO:0000256" key="5">
    <source>
        <dbReference type="SAM" id="MobiDB-lite"/>
    </source>
</evidence>
<keyword evidence="7" id="KW-1185">Reference proteome</keyword>
<evidence type="ECO:0000256" key="1">
    <source>
        <dbReference type="ARBA" id="ARBA00001033"/>
    </source>
</evidence>
<feature type="region of interest" description="Disordered" evidence="5">
    <location>
        <begin position="287"/>
        <end position="307"/>
    </location>
</feature>
<evidence type="ECO:0000313" key="7">
    <source>
        <dbReference type="Proteomes" id="UP001597018"/>
    </source>
</evidence>
<dbReference type="Gene3D" id="3.40.190.80">
    <property type="match status" value="1"/>
</dbReference>
<keyword evidence="4" id="KW-0460">Magnesium</keyword>
<dbReference type="PRINTS" id="PR00377">
    <property type="entry name" value="IMPHPHTASES"/>
</dbReference>
<evidence type="ECO:0000256" key="4">
    <source>
        <dbReference type="ARBA" id="ARBA00022842"/>
    </source>
</evidence>
<dbReference type="EMBL" id="JBHTIW010000001">
    <property type="protein sequence ID" value="MFD0918453.1"/>
    <property type="molecule type" value="Genomic_DNA"/>
</dbReference>
<accession>A0ABW3FLS3</accession>
<evidence type="ECO:0000313" key="6">
    <source>
        <dbReference type="EMBL" id="MFD0918453.1"/>
    </source>
</evidence>
<proteinExistence type="predicted"/>
<dbReference type="EC" id="3.1.3.25" evidence="2"/>
<dbReference type="PROSITE" id="PS00630">
    <property type="entry name" value="IMP_2"/>
    <property type="match status" value="1"/>
</dbReference>
<name>A0ABW3FLS3_9PSEU</name>
<dbReference type="Pfam" id="PF00459">
    <property type="entry name" value="Inositol_P"/>
    <property type="match status" value="1"/>
</dbReference>
<gene>
    <name evidence="6" type="ORF">ACFQ16_01730</name>
</gene>
<organism evidence="6 7">
    <name type="scientific">Saccharopolyspora rosea</name>
    <dbReference type="NCBI Taxonomy" id="524884"/>
    <lineage>
        <taxon>Bacteria</taxon>
        <taxon>Bacillati</taxon>
        <taxon>Actinomycetota</taxon>
        <taxon>Actinomycetes</taxon>
        <taxon>Pseudonocardiales</taxon>
        <taxon>Pseudonocardiaceae</taxon>
        <taxon>Saccharopolyspora</taxon>
    </lineage>
</organism>
<comment type="caution">
    <text evidence="6">The sequence shown here is derived from an EMBL/GenBank/DDBJ whole genome shotgun (WGS) entry which is preliminary data.</text>
</comment>
<comment type="catalytic activity">
    <reaction evidence="1">
        <text>a myo-inositol phosphate + H2O = myo-inositol + phosphate</text>
        <dbReference type="Rhea" id="RHEA:24056"/>
        <dbReference type="ChEBI" id="CHEBI:15377"/>
        <dbReference type="ChEBI" id="CHEBI:17268"/>
        <dbReference type="ChEBI" id="CHEBI:43474"/>
        <dbReference type="ChEBI" id="CHEBI:84139"/>
        <dbReference type="EC" id="3.1.3.25"/>
    </reaction>
</comment>
<dbReference type="InterPro" id="IPR000760">
    <property type="entry name" value="Inositol_monophosphatase-like"/>
</dbReference>
<evidence type="ECO:0000256" key="3">
    <source>
        <dbReference type="ARBA" id="ARBA00022723"/>
    </source>
</evidence>
<dbReference type="CDD" id="cd01637">
    <property type="entry name" value="IMPase_like"/>
    <property type="match status" value="1"/>
</dbReference>
<dbReference type="InterPro" id="IPR020550">
    <property type="entry name" value="Inositol_monophosphatase_CS"/>
</dbReference>
<dbReference type="PANTHER" id="PTHR20854">
    <property type="entry name" value="INOSITOL MONOPHOSPHATASE"/>
    <property type="match status" value="1"/>
</dbReference>
<dbReference type="RefSeq" id="WP_263249930.1">
    <property type="nucleotide sequence ID" value="NZ_BAABLT010000022.1"/>
</dbReference>
<dbReference type="SUPFAM" id="SSF56655">
    <property type="entry name" value="Carbohydrate phosphatase"/>
    <property type="match status" value="1"/>
</dbReference>
<evidence type="ECO:0000256" key="2">
    <source>
        <dbReference type="ARBA" id="ARBA00013106"/>
    </source>
</evidence>
<keyword evidence="3" id="KW-0479">Metal-binding</keyword>
<dbReference type="Proteomes" id="UP001597018">
    <property type="component" value="Unassembled WGS sequence"/>
</dbReference>
<protein>
    <recommendedName>
        <fullName evidence="2">inositol-phosphate phosphatase</fullName>
        <ecNumber evidence="2">3.1.3.25</ecNumber>
    </recommendedName>
</protein>
<dbReference type="Gene3D" id="3.30.540.10">
    <property type="entry name" value="Fructose-1,6-Bisphosphatase, subunit A, domain 1"/>
    <property type="match status" value="1"/>
</dbReference>
<sequence length="307" mass="32027">MTVLPSQQPPRIEPGLVSRAFEVAGRLANDAVDVIIATAGRGARPAATESPFDWVTDTGRTLERHTRRVLADEFPGTPVFGEEFDSASTMVAEHWAARSGAARYRWSVDPVDGTANYVAGLPWCSYSLAMLDEFGPVVGVVADPYRAQIYAAARGRGMRANGTPVRLSGPSDARAGIVCTELTRNGPWPGMDRFISNAAAAQTGVRLLGSPGLAITQVALGHAIAAVLDSYQEWDVAGALALAVEAGAVVLDRRGDDASLPPDGLLVAAPGVASQVFDWWCQATGTSERGGGVAGPKTADIGRSSGN</sequence>
<reference evidence="7" key="1">
    <citation type="journal article" date="2019" name="Int. J. Syst. Evol. Microbiol.">
        <title>The Global Catalogue of Microorganisms (GCM) 10K type strain sequencing project: providing services to taxonomists for standard genome sequencing and annotation.</title>
        <authorList>
            <consortium name="The Broad Institute Genomics Platform"/>
            <consortium name="The Broad Institute Genome Sequencing Center for Infectious Disease"/>
            <person name="Wu L."/>
            <person name="Ma J."/>
        </authorList>
    </citation>
    <scope>NUCLEOTIDE SEQUENCE [LARGE SCALE GENOMIC DNA]</scope>
    <source>
        <strain evidence="7">CCUG 56401</strain>
    </source>
</reference>